<name>A0A2R5FLJ4_NOSCO</name>
<dbReference type="AlphaFoldDB" id="A0A2R5FLJ4"/>
<comment type="caution">
    <text evidence="1">The sequence shown here is derived from an EMBL/GenBank/DDBJ whole genome shotgun (WGS) entry which is preliminary data.</text>
</comment>
<keyword evidence="2" id="KW-1185">Reference proteome</keyword>
<protein>
    <submittedName>
        <fullName evidence="1">Uncharacterized protein</fullName>
    </submittedName>
</protein>
<organism evidence="1 2">
    <name type="scientific">Nostoc commune NIES-4072</name>
    <dbReference type="NCBI Taxonomy" id="2005467"/>
    <lineage>
        <taxon>Bacteria</taxon>
        <taxon>Bacillati</taxon>
        <taxon>Cyanobacteriota</taxon>
        <taxon>Cyanophyceae</taxon>
        <taxon>Nostocales</taxon>
        <taxon>Nostocaceae</taxon>
        <taxon>Nostoc</taxon>
    </lineage>
</organism>
<evidence type="ECO:0000313" key="2">
    <source>
        <dbReference type="Proteomes" id="UP000245124"/>
    </source>
</evidence>
<accession>A0A2R5FLJ4</accession>
<dbReference type="Proteomes" id="UP000245124">
    <property type="component" value="Unassembled WGS sequence"/>
</dbReference>
<sequence length="52" mass="5635">MAITLSDKTETAYNRPLAKVLFALLGKRVMVLGEGDNTEVSTHITKTVLSAE</sequence>
<dbReference type="EMBL" id="BDUD01000001">
    <property type="protein sequence ID" value="GBG18889.1"/>
    <property type="molecule type" value="Genomic_DNA"/>
</dbReference>
<reference evidence="1 2" key="1">
    <citation type="submission" date="2017-06" db="EMBL/GenBank/DDBJ databases">
        <title>Genome sequencing of cyanobaciteial culture collection at National Institute for Environmental Studies (NIES).</title>
        <authorList>
            <person name="Hirose Y."/>
            <person name="Shimura Y."/>
            <person name="Fujisawa T."/>
            <person name="Nakamura Y."/>
            <person name="Kawachi M."/>
        </authorList>
    </citation>
    <scope>NUCLEOTIDE SEQUENCE [LARGE SCALE GENOMIC DNA]</scope>
    <source>
        <strain evidence="1 2">NIES-4072</strain>
    </source>
</reference>
<gene>
    <name evidence="1" type="ORF">NIES4072_25540</name>
</gene>
<evidence type="ECO:0000313" key="1">
    <source>
        <dbReference type="EMBL" id="GBG18889.1"/>
    </source>
</evidence>
<proteinExistence type="predicted"/>